<reference evidence="1" key="1">
    <citation type="submission" date="2014-11" db="EMBL/GenBank/DDBJ databases">
        <authorList>
            <person name="Amaro Gonzalez C."/>
        </authorList>
    </citation>
    <scope>NUCLEOTIDE SEQUENCE</scope>
</reference>
<proteinExistence type="predicted"/>
<dbReference type="AlphaFoldDB" id="A0A0E9W828"/>
<evidence type="ECO:0000313" key="1">
    <source>
        <dbReference type="EMBL" id="JAH85638.1"/>
    </source>
</evidence>
<dbReference type="EMBL" id="GBXM01022939">
    <property type="protein sequence ID" value="JAH85638.1"/>
    <property type="molecule type" value="Transcribed_RNA"/>
</dbReference>
<organism evidence="1">
    <name type="scientific">Anguilla anguilla</name>
    <name type="common">European freshwater eel</name>
    <name type="synonym">Muraena anguilla</name>
    <dbReference type="NCBI Taxonomy" id="7936"/>
    <lineage>
        <taxon>Eukaryota</taxon>
        <taxon>Metazoa</taxon>
        <taxon>Chordata</taxon>
        <taxon>Craniata</taxon>
        <taxon>Vertebrata</taxon>
        <taxon>Euteleostomi</taxon>
        <taxon>Actinopterygii</taxon>
        <taxon>Neopterygii</taxon>
        <taxon>Teleostei</taxon>
        <taxon>Anguilliformes</taxon>
        <taxon>Anguillidae</taxon>
        <taxon>Anguilla</taxon>
    </lineage>
</organism>
<accession>A0A0E9W828</accession>
<reference evidence="1" key="2">
    <citation type="journal article" date="2015" name="Fish Shellfish Immunol.">
        <title>Early steps in the European eel (Anguilla anguilla)-Vibrio vulnificus interaction in the gills: Role of the RtxA13 toxin.</title>
        <authorList>
            <person name="Callol A."/>
            <person name="Pajuelo D."/>
            <person name="Ebbesson L."/>
            <person name="Teles M."/>
            <person name="MacKenzie S."/>
            <person name="Amaro C."/>
        </authorList>
    </citation>
    <scope>NUCLEOTIDE SEQUENCE</scope>
</reference>
<sequence>MVLNLCAHVLRSEAGGMQDLADFSILRTFACLGHVRLGINICNKSCIA</sequence>
<name>A0A0E9W828_ANGAN</name>
<protein>
    <submittedName>
        <fullName evidence="1">Uncharacterized protein</fullName>
    </submittedName>
</protein>